<dbReference type="RefSeq" id="WP_285667442.1">
    <property type="nucleotide sequence ID" value="NZ_BSTX01000008.1"/>
</dbReference>
<evidence type="ECO:0000256" key="7">
    <source>
        <dbReference type="ARBA" id="ARBA00023010"/>
    </source>
</evidence>
<proteinExistence type="predicted"/>
<reference evidence="10" key="1">
    <citation type="submission" date="2023-03" db="EMBL/GenBank/DDBJ databases">
        <title>Actinorhabdospora filicis NBRC 111898.</title>
        <authorList>
            <person name="Ichikawa N."/>
            <person name="Sato H."/>
            <person name="Tonouchi N."/>
        </authorList>
    </citation>
    <scope>NUCLEOTIDE SEQUENCE</scope>
    <source>
        <strain evidence="10">NBRC 111898</strain>
    </source>
</reference>
<evidence type="ECO:0000256" key="9">
    <source>
        <dbReference type="SAM" id="MobiDB-lite"/>
    </source>
</evidence>
<evidence type="ECO:0000256" key="3">
    <source>
        <dbReference type="ARBA" id="ARBA00022475"/>
    </source>
</evidence>
<dbReference type="Pfam" id="PF02416">
    <property type="entry name" value="TatA_B_E"/>
    <property type="match status" value="1"/>
</dbReference>
<dbReference type="InterPro" id="IPR018448">
    <property type="entry name" value="TatB"/>
</dbReference>
<dbReference type="GO" id="GO:0016020">
    <property type="term" value="C:membrane"/>
    <property type="evidence" value="ECO:0007669"/>
    <property type="project" value="InterPro"/>
</dbReference>
<sequence>MFENLGWPEILALLLIALFVLGPERLPKILADIGRFIRKIRTMASSATADLNKDLGTNLDITDLNPKTFIRKHVLSEEDEETLKKPLMAAFEDLKRDTEGVRGTLKDTADGITRTNGSSAAAATGASASAASTSAAENTVETTARRRFDDDAT</sequence>
<comment type="caution">
    <text evidence="10">The sequence shown here is derived from an EMBL/GenBank/DDBJ whole genome shotgun (WGS) entry which is preliminary data.</text>
</comment>
<comment type="subcellular location">
    <subcellularLocation>
        <location evidence="1">Membrane</location>
        <topology evidence="1">Single-pass membrane protein</topology>
    </subcellularLocation>
</comment>
<keyword evidence="3" id="KW-1003">Cell membrane</keyword>
<evidence type="ECO:0000256" key="2">
    <source>
        <dbReference type="ARBA" id="ARBA00022448"/>
    </source>
</evidence>
<evidence type="ECO:0000256" key="6">
    <source>
        <dbReference type="ARBA" id="ARBA00022989"/>
    </source>
</evidence>
<dbReference type="GO" id="GO:0043953">
    <property type="term" value="P:protein transport by the Tat complex"/>
    <property type="evidence" value="ECO:0007669"/>
    <property type="project" value="InterPro"/>
</dbReference>
<keyword evidence="2" id="KW-0813">Transport</keyword>
<dbReference type="AlphaFoldDB" id="A0A9W6WCQ8"/>
<dbReference type="GO" id="GO:0008320">
    <property type="term" value="F:protein transmembrane transporter activity"/>
    <property type="evidence" value="ECO:0007669"/>
    <property type="project" value="InterPro"/>
</dbReference>
<evidence type="ECO:0000256" key="5">
    <source>
        <dbReference type="ARBA" id="ARBA00022927"/>
    </source>
</evidence>
<dbReference type="Proteomes" id="UP001165079">
    <property type="component" value="Unassembled WGS sequence"/>
</dbReference>
<keyword evidence="11" id="KW-1185">Reference proteome</keyword>
<keyword evidence="8" id="KW-0472">Membrane</keyword>
<keyword evidence="6" id="KW-1133">Transmembrane helix</keyword>
<gene>
    <name evidence="10" type="ORF">Afil01_66810</name>
</gene>
<organism evidence="10 11">
    <name type="scientific">Actinorhabdospora filicis</name>
    <dbReference type="NCBI Taxonomy" id="1785913"/>
    <lineage>
        <taxon>Bacteria</taxon>
        <taxon>Bacillati</taxon>
        <taxon>Actinomycetota</taxon>
        <taxon>Actinomycetes</taxon>
        <taxon>Micromonosporales</taxon>
        <taxon>Micromonosporaceae</taxon>
        <taxon>Actinorhabdospora</taxon>
    </lineage>
</organism>
<keyword evidence="5" id="KW-0653">Protein transport</keyword>
<keyword evidence="4" id="KW-0812">Transmembrane</keyword>
<feature type="region of interest" description="Disordered" evidence="9">
    <location>
        <begin position="102"/>
        <end position="153"/>
    </location>
</feature>
<name>A0A9W6WCQ8_9ACTN</name>
<dbReference type="EMBL" id="BSTX01000008">
    <property type="protein sequence ID" value="GLZ81874.1"/>
    <property type="molecule type" value="Genomic_DNA"/>
</dbReference>
<evidence type="ECO:0000313" key="10">
    <source>
        <dbReference type="EMBL" id="GLZ81874.1"/>
    </source>
</evidence>
<accession>A0A9W6WCQ8</accession>
<feature type="compositionally biased region" description="Basic and acidic residues" evidence="9">
    <location>
        <begin position="143"/>
        <end position="153"/>
    </location>
</feature>
<keyword evidence="7" id="KW-0811">Translocation</keyword>
<feature type="compositionally biased region" description="Low complexity" evidence="9">
    <location>
        <begin position="115"/>
        <end position="142"/>
    </location>
</feature>
<dbReference type="Gene3D" id="1.20.5.3310">
    <property type="match status" value="1"/>
</dbReference>
<protein>
    <recommendedName>
        <fullName evidence="12">Sec-independent protein translocase protein TatB</fullName>
    </recommendedName>
</protein>
<evidence type="ECO:0000313" key="11">
    <source>
        <dbReference type="Proteomes" id="UP001165079"/>
    </source>
</evidence>
<evidence type="ECO:0000256" key="1">
    <source>
        <dbReference type="ARBA" id="ARBA00004167"/>
    </source>
</evidence>
<evidence type="ECO:0000256" key="8">
    <source>
        <dbReference type="ARBA" id="ARBA00023136"/>
    </source>
</evidence>
<dbReference type="NCBIfam" id="TIGR01410">
    <property type="entry name" value="tatB"/>
    <property type="match status" value="1"/>
</dbReference>
<evidence type="ECO:0008006" key="12">
    <source>
        <dbReference type="Google" id="ProtNLM"/>
    </source>
</evidence>
<dbReference type="PRINTS" id="PR01506">
    <property type="entry name" value="TATBPROTEIN"/>
</dbReference>
<evidence type="ECO:0000256" key="4">
    <source>
        <dbReference type="ARBA" id="ARBA00022692"/>
    </source>
</evidence>
<dbReference type="InterPro" id="IPR003369">
    <property type="entry name" value="TatA/B/E"/>
</dbReference>